<dbReference type="InterPro" id="IPR027417">
    <property type="entry name" value="P-loop_NTPase"/>
</dbReference>
<accession>A0A2H4SHE8</accession>
<evidence type="ECO:0000313" key="2">
    <source>
        <dbReference type="Proteomes" id="UP000323067"/>
    </source>
</evidence>
<dbReference type="Proteomes" id="UP000323067">
    <property type="component" value="Chromosome vii"/>
</dbReference>
<dbReference type="Gene3D" id="3.40.50.300">
    <property type="entry name" value="P-loop containing nucleotide triphosphate hydrolases"/>
    <property type="match status" value="1"/>
</dbReference>
<reference evidence="1 2" key="1">
    <citation type="journal article" date="2017" name="BMC Genomics">
        <title>Chromosome level assembly and secondary metabolite potential of the parasitic fungus Cordyceps militaris.</title>
        <authorList>
            <person name="Kramer G.J."/>
            <person name="Nodwell J.R."/>
        </authorList>
    </citation>
    <scope>NUCLEOTIDE SEQUENCE [LARGE SCALE GENOMIC DNA]</scope>
    <source>
        <strain evidence="1 2">ATCC 34164</strain>
    </source>
</reference>
<gene>
    <name evidence="1" type="ORF">A9K55_008075</name>
</gene>
<dbReference type="SUPFAM" id="SSF52540">
    <property type="entry name" value="P-loop containing nucleoside triphosphate hydrolases"/>
    <property type="match status" value="1"/>
</dbReference>
<dbReference type="EMBL" id="CP023324">
    <property type="protein sequence ID" value="ATY62519.1"/>
    <property type="molecule type" value="Genomic_DNA"/>
</dbReference>
<dbReference type="VEuPathDB" id="FungiDB:CCM_06832"/>
<organism evidence="1 2">
    <name type="scientific">Cordyceps militaris</name>
    <name type="common">Caterpillar fungus</name>
    <name type="synonym">Clavaria militaris</name>
    <dbReference type="NCBI Taxonomy" id="73501"/>
    <lineage>
        <taxon>Eukaryota</taxon>
        <taxon>Fungi</taxon>
        <taxon>Dikarya</taxon>
        <taxon>Ascomycota</taxon>
        <taxon>Pezizomycotina</taxon>
        <taxon>Sordariomycetes</taxon>
        <taxon>Hypocreomycetidae</taxon>
        <taxon>Hypocreales</taxon>
        <taxon>Cordycipitaceae</taxon>
        <taxon>Cordyceps</taxon>
    </lineage>
</organism>
<protein>
    <submittedName>
        <fullName evidence="1">ATP-binding (P-loop)</fullName>
    </submittedName>
</protein>
<dbReference type="Pfam" id="PF13671">
    <property type="entry name" value="AAA_33"/>
    <property type="match status" value="1"/>
</dbReference>
<dbReference type="PANTHER" id="PTHR37807:SF3">
    <property type="entry name" value="OS07G0160300 PROTEIN"/>
    <property type="match status" value="1"/>
</dbReference>
<proteinExistence type="predicted"/>
<dbReference type="VEuPathDB" id="FungiDB:A9K55_008075"/>
<dbReference type="AlphaFoldDB" id="A0A2H4SHE8"/>
<keyword evidence="1" id="KW-0067">ATP-binding</keyword>
<sequence length="195" mass="21244">MSVQTKVLIQMSGAPGSGKSTMARLLRPCLASTAAVVVDHDVLRSAFLASGLDFAAAARHAYELQWTLAEDLMRQGLSVIVDSTCNFPETLACGAALAARHGHDYWYVECRVRDIDVLDRRLRARPASMLSQRTAVDRPPPGAADAGEDGRARFARWMEHPCRPAATDSVIVVDATREPEMLRDEILNRILASSG</sequence>
<name>A0A2H4SHE8_CORMI</name>
<dbReference type="OrthoDB" id="3231855at2759"/>
<dbReference type="PANTHER" id="PTHR37807">
    <property type="entry name" value="OS07G0160300 PROTEIN"/>
    <property type="match status" value="1"/>
</dbReference>
<dbReference type="GO" id="GO:0005524">
    <property type="term" value="F:ATP binding"/>
    <property type="evidence" value="ECO:0007669"/>
    <property type="project" value="UniProtKB-KW"/>
</dbReference>
<evidence type="ECO:0000313" key="1">
    <source>
        <dbReference type="EMBL" id="ATY62519.1"/>
    </source>
</evidence>
<keyword evidence="1" id="KW-0547">Nucleotide-binding</keyword>